<dbReference type="STRING" id="857340.A0A086T846"/>
<protein>
    <submittedName>
        <fullName evidence="2">Uncharacterized protein</fullName>
    </submittedName>
</protein>
<dbReference type="AlphaFoldDB" id="A0A086T846"/>
<evidence type="ECO:0000256" key="1">
    <source>
        <dbReference type="SAM" id="SignalP"/>
    </source>
</evidence>
<reference evidence="3" key="1">
    <citation type="journal article" date="2014" name="Genome Announc.">
        <title>Genome sequence and annotation of Acremonium chrysogenum, producer of the beta-lactam antibiotic cephalosporin C.</title>
        <authorList>
            <person name="Terfehr D."/>
            <person name="Dahlmann T.A."/>
            <person name="Specht T."/>
            <person name="Zadra I."/>
            <person name="Kuernsteiner H."/>
            <person name="Kueck U."/>
        </authorList>
    </citation>
    <scope>NUCLEOTIDE SEQUENCE [LARGE SCALE GENOMIC DNA]</scope>
    <source>
        <strain evidence="3">ATCC 11550 / CBS 779.69 / DSM 880 / IAM 14645 / JCM 23072 / IMI 49137</strain>
    </source>
</reference>
<feature type="chain" id="PRO_5001815396" evidence="1">
    <location>
        <begin position="18"/>
        <end position="167"/>
    </location>
</feature>
<evidence type="ECO:0000313" key="3">
    <source>
        <dbReference type="Proteomes" id="UP000029964"/>
    </source>
</evidence>
<dbReference type="Proteomes" id="UP000029964">
    <property type="component" value="Unassembled WGS sequence"/>
</dbReference>
<evidence type="ECO:0000313" key="2">
    <source>
        <dbReference type="EMBL" id="KFH45528.1"/>
    </source>
</evidence>
<dbReference type="HOGENOM" id="CLU_133377_0_0_1"/>
<sequence length="167" mass="17814">MQFKNLLFLAAAGLIKGFIIPEGLANGAYTIEVDENGEDVLKPIEGFDGTATLSRRDPLPAGELGCTGNGIDYNDLAIAQNQLYNYCGAGAQMHDRRVVFAHGGAHAYVCNYGGPNSCADHEAQAAFSSLQGHCGNRNSPVGGWYWLKDWAKTYGYDSAGAEICGNM</sequence>
<organism evidence="2 3">
    <name type="scientific">Hapsidospora chrysogenum (strain ATCC 11550 / CBS 779.69 / DSM 880 / IAM 14645 / JCM 23072 / IMI 49137)</name>
    <name type="common">Acremonium chrysogenum</name>
    <dbReference type="NCBI Taxonomy" id="857340"/>
    <lineage>
        <taxon>Eukaryota</taxon>
        <taxon>Fungi</taxon>
        <taxon>Dikarya</taxon>
        <taxon>Ascomycota</taxon>
        <taxon>Pezizomycotina</taxon>
        <taxon>Sordariomycetes</taxon>
        <taxon>Hypocreomycetidae</taxon>
        <taxon>Hypocreales</taxon>
        <taxon>Bionectriaceae</taxon>
        <taxon>Hapsidospora</taxon>
    </lineage>
</organism>
<name>A0A086T846_HAPC1</name>
<proteinExistence type="predicted"/>
<accession>A0A086T846</accession>
<dbReference type="EMBL" id="JPKY01000031">
    <property type="protein sequence ID" value="KFH45528.1"/>
    <property type="molecule type" value="Genomic_DNA"/>
</dbReference>
<keyword evidence="1" id="KW-0732">Signal</keyword>
<comment type="caution">
    <text evidence="2">The sequence shown here is derived from an EMBL/GenBank/DDBJ whole genome shotgun (WGS) entry which is preliminary data.</text>
</comment>
<dbReference type="OrthoDB" id="5006988at2759"/>
<gene>
    <name evidence="2" type="ORF">ACRE_036690</name>
</gene>
<keyword evidence="3" id="KW-1185">Reference proteome</keyword>
<feature type="signal peptide" evidence="1">
    <location>
        <begin position="1"/>
        <end position="17"/>
    </location>
</feature>